<evidence type="ECO:0000313" key="8">
    <source>
        <dbReference type="Proteomes" id="UP000176965"/>
    </source>
</evidence>
<evidence type="ECO:0000256" key="4">
    <source>
        <dbReference type="ARBA" id="ARBA00022989"/>
    </source>
</evidence>
<dbReference type="Proteomes" id="UP000176965">
    <property type="component" value="Unassembled WGS sequence"/>
</dbReference>
<dbReference type="InterPro" id="IPR003841">
    <property type="entry name" value="Na/Pi_transpt"/>
</dbReference>
<protein>
    <recommendedName>
        <fullName evidence="9">Sodium:phosphate symporter</fullName>
    </recommendedName>
</protein>
<proteinExistence type="predicted"/>
<feature type="transmembrane region" description="Helical" evidence="6">
    <location>
        <begin position="70"/>
        <end position="91"/>
    </location>
</feature>
<keyword evidence="4 6" id="KW-1133">Transmembrane helix</keyword>
<reference evidence="7 8" key="1">
    <citation type="journal article" date="2016" name="Nat. Commun.">
        <title>Thousands of microbial genomes shed light on interconnected biogeochemical processes in an aquifer system.</title>
        <authorList>
            <person name="Anantharaman K."/>
            <person name="Brown C.T."/>
            <person name="Hug L.A."/>
            <person name="Sharon I."/>
            <person name="Castelle C.J."/>
            <person name="Probst A.J."/>
            <person name="Thomas B.C."/>
            <person name="Singh A."/>
            <person name="Wilkins M.J."/>
            <person name="Karaoz U."/>
            <person name="Brodie E.L."/>
            <person name="Williams K.H."/>
            <person name="Hubbard S.S."/>
            <person name="Banfield J.F."/>
        </authorList>
    </citation>
    <scope>NUCLEOTIDE SEQUENCE [LARGE SCALE GENOMIC DNA]</scope>
</reference>
<keyword evidence="2" id="KW-1003">Cell membrane</keyword>
<sequence length="306" mass="32642">MLSILGIILGIIGSVALFLFSVVSFGNEIKKTAGQKIKSLLSSLTSNPIKGIILGTVSTVILQSSSATSVLIASLADAGFISFYNTLGVIFGVNIGTTITSQLVAFNAMAISPFIILLGLIVYWWGNNFKKYAKPIIYFGLLFFSIYLISIFVSHIDQELLGSFLSITSNPILAILIGVIASVVFQSSSVVSGIVLVLAGIGHINLTQSVGLILGANIGTTSTVIIASLAMGKEAKKVALSHFLFNFIGVIILLPFLGYFYKIVQWLDGSVVHQVANIHLIFNVVCAIVFLLVIKPFSVLVGRLIK</sequence>
<evidence type="ECO:0000256" key="5">
    <source>
        <dbReference type="ARBA" id="ARBA00023136"/>
    </source>
</evidence>
<dbReference type="PANTHER" id="PTHR10010:SF46">
    <property type="entry name" value="SODIUM-DEPENDENT PHOSPHATE TRANSPORT PROTEIN 2B"/>
    <property type="match status" value="1"/>
</dbReference>
<comment type="caution">
    <text evidence="7">The sequence shown here is derived from an EMBL/GenBank/DDBJ whole genome shotgun (WGS) entry which is preliminary data.</text>
</comment>
<feature type="transmembrane region" description="Helical" evidence="6">
    <location>
        <begin position="243"/>
        <end position="261"/>
    </location>
</feature>
<feature type="transmembrane region" description="Helical" evidence="6">
    <location>
        <begin position="210"/>
        <end position="231"/>
    </location>
</feature>
<dbReference type="GO" id="GO:0044341">
    <property type="term" value="P:sodium-dependent phosphate transport"/>
    <property type="evidence" value="ECO:0007669"/>
    <property type="project" value="InterPro"/>
</dbReference>
<accession>A0A1G2PGV6</accession>
<evidence type="ECO:0000313" key="7">
    <source>
        <dbReference type="EMBL" id="OHA47503.1"/>
    </source>
</evidence>
<feature type="transmembrane region" description="Helical" evidence="6">
    <location>
        <begin position="47"/>
        <end position="64"/>
    </location>
</feature>
<feature type="transmembrane region" description="Helical" evidence="6">
    <location>
        <begin position="136"/>
        <end position="153"/>
    </location>
</feature>
<dbReference type="EMBL" id="MHSQ01000009">
    <property type="protein sequence ID" value="OHA47503.1"/>
    <property type="molecule type" value="Genomic_DNA"/>
</dbReference>
<evidence type="ECO:0000256" key="1">
    <source>
        <dbReference type="ARBA" id="ARBA00004651"/>
    </source>
</evidence>
<dbReference type="Pfam" id="PF02690">
    <property type="entry name" value="Na_Pi_cotrans"/>
    <property type="match status" value="2"/>
</dbReference>
<feature type="transmembrane region" description="Helical" evidence="6">
    <location>
        <begin position="281"/>
        <end position="305"/>
    </location>
</feature>
<dbReference type="GO" id="GO:0005436">
    <property type="term" value="F:sodium:phosphate symporter activity"/>
    <property type="evidence" value="ECO:0007669"/>
    <property type="project" value="InterPro"/>
</dbReference>
<name>A0A1G2PGV6_9BACT</name>
<evidence type="ECO:0000256" key="3">
    <source>
        <dbReference type="ARBA" id="ARBA00022692"/>
    </source>
</evidence>
<evidence type="ECO:0008006" key="9">
    <source>
        <dbReference type="Google" id="ProtNLM"/>
    </source>
</evidence>
<evidence type="ECO:0000256" key="2">
    <source>
        <dbReference type="ARBA" id="ARBA00022475"/>
    </source>
</evidence>
<comment type="subcellular location">
    <subcellularLocation>
        <location evidence="1">Cell membrane</location>
        <topology evidence="1">Multi-pass membrane protein</topology>
    </subcellularLocation>
</comment>
<gene>
    <name evidence="7" type="ORF">A2541_01550</name>
</gene>
<dbReference type="NCBIfam" id="NF037997">
    <property type="entry name" value="Na_Pi_symport"/>
    <property type="match status" value="1"/>
</dbReference>
<keyword evidence="5 6" id="KW-0472">Membrane</keyword>
<feature type="transmembrane region" description="Helical" evidence="6">
    <location>
        <begin position="6"/>
        <end position="26"/>
    </location>
</feature>
<feature type="transmembrane region" description="Helical" evidence="6">
    <location>
        <begin position="103"/>
        <end position="124"/>
    </location>
</feature>
<dbReference type="AlphaFoldDB" id="A0A1G2PGV6"/>
<evidence type="ECO:0000256" key="6">
    <source>
        <dbReference type="SAM" id="Phobius"/>
    </source>
</evidence>
<dbReference type="PANTHER" id="PTHR10010">
    <property type="entry name" value="SOLUTE CARRIER FAMILY 34 SODIUM PHOSPHATE , MEMBER 2-RELATED"/>
    <property type="match status" value="1"/>
</dbReference>
<keyword evidence="3 6" id="KW-0812">Transmembrane</keyword>
<organism evidence="7 8">
    <name type="scientific">Candidatus Taylorbacteria bacterium RIFOXYD2_FULL_36_9</name>
    <dbReference type="NCBI Taxonomy" id="1802338"/>
    <lineage>
        <taxon>Bacteria</taxon>
        <taxon>Candidatus Tayloriibacteriota</taxon>
    </lineage>
</organism>
<dbReference type="GO" id="GO:0005886">
    <property type="term" value="C:plasma membrane"/>
    <property type="evidence" value="ECO:0007669"/>
    <property type="project" value="UniProtKB-SubCell"/>
</dbReference>